<keyword evidence="2" id="KW-0677">Repeat</keyword>
<name>A0A8X7CRE2_9ARAC</name>
<keyword evidence="1" id="KW-0433">Leucine-rich repeat</keyword>
<dbReference type="PROSITE" id="PS51450">
    <property type="entry name" value="LRR"/>
    <property type="match status" value="6"/>
</dbReference>
<organism evidence="3 4">
    <name type="scientific">Trichonephila inaurata madagascariensis</name>
    <dbReference type="NCBI Taxonomy" id="2747483"/>
    <lineage>
        <taxon>Eukaryota</taxon>
        <taxon>Metazoa</taxon>
        <taxon>Ecdysozoa</taxon>
        <taxon>Arthropoda</taxon>
        <taxon>Chelicerata</taxon>
        <taxon>Arachnida</taxon>
        <taxon>Araneae</taxon>
        <taxon>Araneomorphae</taxon>
        <taxon>Entelegynae</taxon>
        <taxon>Araneoidea</taxon>
        <taxon>Nephilidae</taxon>
        <taxon>Trichonephila</taxon>
        <taxon>Trichonephila inaurata</taxon>
    </lineage>
</organism>
<dbReference type="PRINTS" id="PR00019">
    <property type="entry name" value="LEURICHRPT"/>
</dbReference>
<dbReference type="FunFam" id="3.80.10.10:FF:001164">
    <property type="entry name" value="GH01279p"/>
    <property type="match status" value="1"/>
</dbReference>
<evidence type="ECO:0000256" key="2">
    <source>
        <dbReference type="ARBA" id="ARBA00022737"/>
    </source>
</evidence>
<dbReference type="EMBL" id="BMAV01020289">
    <property type="protein sequence ID" value="GFY73702.1"/>
    <property type="molecule type" value="Genomic_DNA"/>
</dbReference>
<dbReference type="Pfam" id="PF13855">
    <property type="entry name" value="LRR_8"/>
    <property type="match status" value="5"/>
</dbReference>
<protein>
    <submittedName>
        <fullName evidence="3">Toll-like receptor Tollo</fullName>
    </submittedName>
</protein>
<keyword evidence="4" id="KW-1185">Reference proteome</keyword>
<dbReference type="InterPro" id="IPR001611">
    <property type="entry name" value="Leu-rich_rpt"/>
</dbReference>
<proteinExistence type="predicted"/>
<evidence type="ECO:0000313" key="3">
    <source>
        <dbReference type="EMBL" id="GFY73702.1"/>
    </source>
</evidence>
<keyword evidence="3" id="KW-0675">Receptor</keyword>
<dbReference type="Proteomes" id="UP000886998">
    <property type="component" value="Unassembled WGS sequence"/>
</dbReference>
<dbReference type="SMART" id="SM00365">
    <property type="entry name" value="LRR_SD22"/>
    <property type="match status" value="9"/>
</dbReference>
<dbReference type="Gene3D" id="3.80.10.10">
    <property type="entry name" value="Ribonuclease Inhibitor"/>
    <property type="match status" value="6"/>
</dbReference>
<sequence>MNYAAPSDCQWTTLKNHQIEPGVLLTCHVSGVGTQMDSTNFSLIQSLHTIGLTIICDDRYVEGRLTNSSLAHLKHLQSLRFERCSFAELGNDALKGLVALKNLTVHTDKYEDGRSIFSIGPTSLMKVRELEYLDLANNNIVSLPEYAFCGLINLKLLNLSHNGLQDVKQLGLEERKLFPCIPELQMLDLSFNRLKYLTDEILSSLRRLRNLSFSDNHISVMSPYALIGLQRLQFIDLSNNKLSEFHPHFFHHSSELREILLRNNSIAGFPSALFRSLSLLIHLDVSHNIIFDLHFLLDSFKNPNRLKILNLSYNKIRRIEGMPFQSLLNLQVLDLRDNTVEYIAEKAFSHLTSLKILDIRNNKLRLIEADTFNGLLNLQELWLSSNHMELIHSDAFMNLTRLRYLSLKNNSLTSFPIAINKMEYLQDLDLSYNSMSNITNDTFENLKSLVALDLKYNFIGNLSRGTLRDQYSLKILDLSRNRIQSLEHGIFDDAIELERIELNDNLLSDINGLFMNLQNLRSLNVSRNNITWFDYALIPTGLIHLDMHSNRIDSLGNYFELESTLKLKFMDASFNRIQEINPATFPYGIEIASLRNNSLKIINSFTFMSKTNLTMMDLRNNDIQNLDINALRLRSVPIKRNLPVFYLSENPLHCDCTMEWLQRINNLDDMRQYPQIADLDQVLCHMTFPRQNALVPITRAKVK</sequence>
<dbReference type="PANTHER" id="PTHR24366">
    <property type="entry name" value="IG(IMMUNOGLOBULIN) AND LRR(LEUCINE RICH REPEAT) DOMAINS"/>
    <property type="match status" value="1"/>
</dbReference>
<dbReference type="OrthoDB" id="2015831at2759"/>
<comment type="caution">
    <text evidence="3">The sequence shown here is derived from an EMBL/GenBank/DDBJ whole genome shotgun (WGS) entry which is preliminary data.</text>
</comment>
<accession>A0A8X7CRE2</accession>
<evidence type="ECO:0000313" key="4">
    <source>
        <dbReference type="Proteomes" id="UP000886998"/>
    </source>
</evidence>
<dbReference type="AlphaFoldDB" id="A0A8X7CRE2"/>
<evidence type="ECO:0000256" key="1">
    <source>
        <dbReference type="ARBA" id="ARBA00022614"/>
    </source>
</evidence>
<gene>
    <name evidence="3" type="primary">Tollo</name>
    <name evidence="3" type="ORF">TNIN_381701</name>
</gene>
<dbReference type="InterPro" id="IPR003591">
    <property type="entry name" value="Leu-rich_rpt_typical-subtyp"/>
</dbReference>
<dbReference type="InterPro" id="IPR032675">
    <property type="entry name" value="LRR_dom_sf"/>
</dbReference>
<dbReference type="SMART" id="SM00369">
    <property type="entry name" value="LRR_TYP"/>
    <property type="match status" value="17"/>
</dbReference>
<dbReference type="SUPFAM" id="SSF52058">
    <property type="entry name" value="L domain-like"/>
    <property type="match status" value="2"/>
</dbReference>
<reference evidence="3" key="1">
    <citation type="submission" date="2020-08" db="EMBL/GenBank/DDBJ databases">
        <title>Multicomponent nature underlies the extraordinary mechanical properties of spider dragline silk.</title>
        <authorList>
            <person name="Kono N."/>
            <person name="Nakamura H."/>
            <person name="Mori M."/>
            <person name="Yoshida Y."/>
            <person name="Ohtoshi R."/>
            <person name="Malay A.D."/>
            <person name="Moran D.A.P."/>
            <person name="Tomita M."/>
            <person name="Numata K."/>
            <person name="Arakawa K."/>
        </authorList>
    </citation>
    <scope>NUCLEOTIDE SEQUENCE</scope>
</reference>